<reference evidence="2" key="2">
    <citation type="submission" date="2025-08" db="UniProtKB">
        <authorList>
            <consortium name="Ensembl"/>
        </authorList>
    </citation>
    <scope>IDENTIFICATION</scope>
</reference>
<protein>
    <submittedName>
        <fullName evidence="2">Uncharacterized protein</fullName>
    </submittedName>
</protein>
<feature type="region of interest" description="Disordered" evidence="1">
    <location>
        <begin position="29"/>
        <end position="182"/>
    </location>
</feature>
<accession>H2ZGH1</accession>
<dbReference type="AlphaFoldDB" id="H2ZGH1"/>
<dbReference type="Proteomes" id="UP000007875">
    <property type="component" value="Unassembled WGS sequence"/>
</dbReference>
<organism evidence="2 3">
    <name type="scientific">Ciona savignyi</name>
    <name type="common">Pacific transparent sea squirt</name>
    <dbReference type="NCBI Taxonomy" id="51511"/>
    <lineage>
        <taxon>Eukaryota</taxon>
        <taxon>Metazoa</taxon>
        <taxon>Chordata</taxon>
        <taxon>Tunicata</taxon>
        <taxon>Ascidiacea</taxon>
        <taxon>Phlebobranchia</taxon>
        <taxon>Cionidae</taxon>
        <taxon>Ciona</taxon>
    </lineage>
</organism>
<dbReference type="HOGENOM" id="CLU_1485240_0_0_1"/>
<sequence>MEKKMESVVKNEISDSYPKEIHSMGVNKAIPSTDIKSEPNVEAEHATKSTKAKISGVIHKIEETTKMRKTPSSASPFTPKSTSSIGRQSSQRSSSSMNNTPSPSPSKHTKTKQESSRQHQHVKRSNSNSSTKHGHSSKSHRPPNPKNKKVEHKSVHPSHHKYKEEPNPVTSLTVGTNICPSE</sequence>
<evidence type="ECO:0000313" key="2">
    <source>
        <dbReference type="Ensembl" id="ENSCSAVP00000016687.1"/>
    </source>
</evidence>
<feature type="compositionally biased region" description="Polar residues" evidence="1">
    <location>
        <begin position="70"/>
        <end position="80"/>
    </location>
</feature>
<dbReference type="GeneTree" id="ENSGT00530000067797"/>
<feature type="compositionally biased region" description="Basic and acidic residues" evidence="1">
    <location>
        <begin position="35"/>
        <end position="47"/>
    </location>
</feature>
<reference evidence="3" key="1">
    <citation type="submission" date="2003-08" db="EMBL/GenBank/DDBJ databases">
        <authorList>
            <person name="Birren B."/>
            <person name="Nusbaum C."/>
            <person name="Abebe A."/>
            <person name="Abouelleil A."/>
            <person name="Adekoya E."/>
            <person name="Ait-zahra M."/>
            <person name="Allen N."/>
            <person name="Allen T."/>
            <person name="An P."/>
            <person name="Anderson M."/>
            <person name="Anderson S."/>
            <person name="Arachchi H."/>
            <person name="Armbruster J."/>
            <person name="Bachantsang P."/>
            <person name="Baldwin J."/>
            <person name="Barry A."/>
            <person name="Bayul T."/>
            <person name="Blitshsteyn B."/>
            <person name="Bloom T."/>
            <person name="Blye J."/>
            <person name="Boguslavskiy L."/>
            <person name="Borowsky M."/>
            <person name="Boukhgalter B."/>
            <person name="Brunache A."/>
            <person name="Butler J."/>
            <person name="Calixte N."/>
            <person name="Calvo S."/>
            <person name="Camarata J."/>
            <person name="Campo K."/>
            <person name="Chang J."/>
            <person name="Cheshatsang Y."/>
            <person name="Citroen M."/>
            <person name="Collymore A."/>
            <person name="Considine T."/>
            <person name="Cook A."/>
            <person name="Cooke P."/>
            <person name="Corum B."/>
            <person name="Cuomo C."/>
            <person name="David R."/>
            <person name="Dawoe T."/>
            <person name="Degray S."/>
            <person name="Dodge S."/>
            <person name="Dooley K."/>
            <person name="Dorje P."/>
            <person name="Dorjee K."/>
            <person name="Dorris L."/>
            <person name="Duffey N."/>
            <person name="Dupes A."/>
            <person name="Elkins T."/>
            <person name="Engels R."/>
            <person name="Erickson J."/>
            <person name="Farina A."/>
            <person name="Faro S."/>
            <person name="Ferreira P."/>
            <person name="Fischer H."/>
            <person name="Fitzgerald M."/>
            <person name="Foley K."/>
            <person name="Gage D."/>
            <person name="Galagan J."/>
            <person name="Gearin G."/>
            <person name="Gnerre S."/>
            <person name="Gnirke A."/>
            <person name="Goyette A."/>
            <person name="Graham J."/>
            <person name="Grandbois E."/>
            <person name="Gyaltsen K."/>
            <person name="Hafez N."/>
            <person name="Hagopian D."/>
            <person name="Hagos B."/>
            <person name="Hall J."/>
            <person name="Hatcher B."/>
            <person name="Heller A."/>
            <person name="Higgins H."/>
            <person name="Honan T."/>
            <person name="Horn A."/>
            <person name="Houde N."/>
            <person name="Hughes L."/>
            <person name="Hulme W."/>
            <person name="Husby E."/>
            <person name="Iliev I."/>
            <person name="Jaffe D."/>
            <person name="Jones C."/>
            <person name="Kamal M."/>
            <person name="Kamat A."/>
            <person name="Kamvysselis M."/>
            <person name="Karlsson E."/>
            <person name="Kells C."/>
            <person name="Kieu A."/>
            <person name="Kisner P."/>
            <person name="Kodira C."/>
            <person name="Kulbokas E."/>
            <person name="Labutti K."/>
            <person name="Lama D."/>
            <person name="Landers T."/>
            <person name="Leger J."/>
            <person name="Levine S."/>
            <person name="Lewis D."/>
            <person name="Lewis T."/>
            <person name="Lindblad-toh K."/>
            <person name="Liu X."/>
            <person name="Lokyitsang T."/>
            <person name="Lokyitsang Y."/>
            <person name="Lucien O."/>
            <person name="Lui A."/>
            <person name="Ma L.J."/>
            <person name="Mabbitt R."/>
            <person name="Macdonald J."/>
            <person name="Maclean C."/>
            <person name="Major J."/>
            <person name="Manning J."/>
            <person name="Marabella R."/>
            <person name="Maru K."/>
            <person name="Matthews C."/>
            <person name="Mauceli E."/>
            <person name="Mccarthy M."/>
            <person name="Mcdonough S."/>
            <person name="Mcghee T."/>
            <person name="Meldrim J."/>
            <person name="Meneus L."/>
            <person name="Mesirov J."/>
            <person name="Mihalev A."/>
            <person name="Mihova T."/>
            <person name="Mikkelsen T."/>
            <person name="Mlenga V."/>
            <person name="Moru K."/>
            <person name="Mozes J."/>
            <person name="Mulrain L."/>
            <person name="Munson G."/>
            <person name="Naylor J."/>
            <person name="Newes C."/>
            <person name="Nguyen C."/>
            <person name="Nguyen N."/>
            <person name="Nguyen T."/>
            <person name="Nicol R."/>
            <person name="Nielsen C."/>
            <person name="Nizzari M."/>
            <person name="Norbu C."/>
            <person name="Norbu N."/>
            <person name="O'donnell P."/>
            <person name="Okoawo O."/>
            <person name="O'leary S."/>
            <person name="Omotosho B."/>
            <person name="O'neill K."/>
            <person name="Osman S."/>
            <person name="Parker S."/>
            <person name="Perrin D."/>
            <person name="Phunkhang P."/>
            <person name="Piqani B."/>
            <person name="Purcell S."/>
            <person name="Rachupka T."/>
            <person name="Ramasamy U."/>
            <person name="Rameau R."/>
            <person name="Ray V."/>
            <person name="Raymond C."/>
            <person name="Retta R."/>
            <person name="Richardson S."/>
            <person name="Rise C."/>
            <person name="Rodriguez J."/>
            <person name="Rogers J."/>
            <person name="Rogov P."/>
            <person name="Rutman M."/>
            <person name="Schupbach R."/>
            <person name="Seaman C."/>
            <person name="Settipalli S."/>
            <person name="Sharpe T."/>
            <person name="Sheridan J."/>
            <person name="Sherpa N."/>
            <person name="Shi J."/>
            <person name="Smirnov S."/>
            <person name="Smith C."/>
            <person name="Sougnez C."/>
            <person name="Spencer B."/>
            <person name="Stalker J."/>
            <person name="Stange-thomann N."/>
            <person name="Stavropoulos S."/>
            <person name="Stetson K."/>
            <person name="Stone C."/>
            <person name="Stone S."/>
            <person name="Stubbs M."/>
            <person name="Talamas J."/>
            <person name="Tchuinga P."/>
            <person name="Tenzing P."/>
            <person name="Tesfaye S."/>
            <person name="Theodore J."/>
            <person name="Thoulutsang Y."/>
            <person name="Topham K."/>
            <person name="Towey S."/>
            <person name="Tsamla T."/>
            <person name="Tsomo N."/>
            <person name="Vallee D."/>
            <person name="Vassiliev H."/>
            <person name="Venkataraman V."/>
            <person name="Vinson J."/>
            <person name="Vo A."/>
            <person name="Wade C."/>
            <person name="Wang S."/>
            <person name="Wangchuk T."/>
            <person name="Wangdi T."/>
            <person name="Whittaker C."/>
            <person name="Wilkinson J."/>
            <person name="Wu Y."/>
            <person name="Wyman D."/>
            <person name="Yadav S."/>
            <person name="Yang S."/>
            <person name="Yang X."/>
            <person name="Yeager S."/>
            <person name="Yee E."/>
            <person name="Young G."/>
            <person name="Zainoun J."/>
            <person name="Zembeck L."/>
            <person name="Zimmer A."/>
            <person name="Zody M."/>
            <person name="Lander E."/>
        </authorList>
    </citation>
    <scope>NUCLEOTIDE SEQUENCE [LARGE SCALE GENOMIC DNA]</scope>
</reference>
<feature type="compositionally biased region" description="Polar residues" evidence="1">
    <location>
        <begin position="168"/>
        <end position="182"/>
    </location>
</feature>
<proteinExistence type="predicted"/>
<evidence type="ECO:0000256" key="1">
    <source>
        <dbReference type="SAM" id="MobiDB-lite"/>
    </source>
</evidence>
<dbReference type="InParanoid" id="H2ZGH1"/>
<name>H2ZGH1_CIOSA</name>
<feature type="compositionally biased region" description="Low complexity" evidence="1">
    <location>
        <begin position="81"/>
        <end position="101"/>
    </location>
</feature>
<evidence type="ECO:0000313" key="3">
    <source>
        <dbReference type="Proteomes" id="UP000007875"/>
    </source>
</evidence>
<feature type="compositionally biased region" description="Basic residues" evidence="1">
    <location>
        <begin position="132"/>
        <end position="161"/>
    </location>
</feature>
<reference evidence="2" key="3">
    <citation type="submission" date="2025-09" db="UniProtKB">
        <authorList>
            <consortium name="Ensembl"/>
        </authorList>
    </citation>
    <scope>IDENTIFICATION</scope>
</reference>
<keyword evidence="3" id="KW-1185">Reference proteome</keyword>
<dbReference type="Ensembl" id="ENSCSAVT00000016869.1">
    <property type="protein sequence ID" value="ENSCSAVP00000016687.1"/>
    <property type="gene ID" value="ENSCSAVG00000009811.1"/>
</dbReference>